<dbReference type="Proteomes" id="UP000284403">
    <property type="component" value="Unassembled WGS sequence"/>
</dbReference>
<protein>
    <recommendedName>
        <fullName evidence="6">Leucine-rich repeat protein (LRRP)</fullName>
    </recommendedName>
</protein>
<dbReference type="SMART" id="SM00369">
    <property type="entry name" value="LRR_TYP"/>
    <property type="match status" value="2"/>
</dbReference>
<gene>
    <name evidence="4" type="ORF">Tco025E_02635</name>
</gene>
<reference evidence="4 5" key="1">
    <citation type="journal article" date="2018" name="BMC Genomics">
        <title>Genomic comparison of Trypanosoma conorhini and Trypanosoma rangeli to Trypanosoma cruzi strains of high and low virulence.</title>
        <authorList>
            <person name="Bradwell K.R."/>
            <person name="Koparde V.N."/>
            <person name="Matveyev A.V."/>
            <person name="Serrano M.G."/>
            <person name="Alves J.M."/>
            <person name="Parikh H."/>
            <person name="Huang B."/>
            <person name="Lee V."/>
            <person name="Espinosa-Alvarez O."/>
            <person name="Ortiz P.A."/>
            <person name="Costa-Martins A.G."/>
            <person name="Teixeira M.M."/>
            <person name="Buck G.A."/>
        </authorList>
    </citation>
    <scope>NUCLEOTIDE SEQUENCE [LARGE SCALE GENOMIC DNA]</scope>
    <source>
        <strain evidence="4 5">025E</strain>
    </source>
</reference>
<evidence type="ECO:0000256" key="3">
    <source>
        <dbReference type="SAM" id="MobiDB-lite"/>
    </source>
</evidence>
<evidence type="ECO:0008006" key="6">
    <source>
        <dbReference type="Google" id="ProtNLM"/>
    </source>
</evidence>
<name>A0A422Q2S7_9TRYP</name>
<dbReference type="InterPro" id="IPR003591">
    <property type="entry name" value="Leu-rich_rpt_typical-subtyp"/>
</dbReference>
<feature type="region of interest" description="Disordered" evidence="3">
    <location>
        <begin position="235"/>
        <end position="276"/>
    </location>
</feature>
<dbReference type="PANTHER" id="PTHR46652:SF3">
    <property type="entry name" value="LEUCINE-RICH REPEAT-CONTAINING PROTEIN 9"/>
    <property type="match status" value="1"/>
</dbReference>
<accession>A0A422Q2S7</accession>
<dbReference type="GeneID" id="40316246"/>
<dbReference type="InterPro" id="IPR050836">
    <property type="entry name" value="SDS22/Internalin_LRR"/>
</dbReference>
<dbReference type="SMART" id="SM00365">
    <property type="entry name" value="LRR_SD22"/>
    <property type="match status" value="3"/>
</dbReference>
<evidence type="ECO:0000313" key="5">
    <source>
        <dbReference type="Proteomes" id="UP000284403"/>
    </source>
</evidence>
<dbReference type="OrthoDB" id="266138at2759"/>
<feature type="compositionally biased region" description="Polar residues" evidence="3">
    <location>
        <begin position="529"/>
        <end position="553"/>
    </location>
</feature>
<feature type="compositionally biased region" description="Polar residues" evidence="3">
    <location>
        <begin position="243"/>
        <end position="253"/>
    </location>
</feature>
<feature type="compositionally biased region" description="Polar residues" evidence="3">
    <location>
        <begin position="261"/>
        <end position="276"/>
    </location>
</feature>
<dbReference type="Gene3D" id="3.80.10.10">
    <property type="entry name" value="Ribonuclease Inhibitor"/>
    <property type="match status" value="2"/>
</dbReference>
<dbReference type="PANTHER" id="PTHR46652">
    <property type="entry name" value="LEUCINE-RICH REPEAT AND IQ DOMAIN-CONTAINING PROTEIN 1-RELATED"/>
    <property type="match status" value="1"/>
</dbReference>
<keyword evidence="5" id="KW-1185">Reference proteome</keyword>
<dbReference type="SMART" id="SM00364">
    <property type="entry name" value="LRR_BAC"/>
    <property type="match status" value="5"/>
</dbReference>
<comment type="caution">
    <text evidence="4">The sequence shown here is derived from an EMBL/GenBank/DDBJ whole genome shotgun (WGS) entry which is preliminary data.</text>
</comment>
<sequence>MQIDLSHRNLIDFDPTAFSTDDEREVLNAITRLDVSCNSLSSLYGLRWLSNLTSLDVSNNNVASLHGLPLPLRQLNASFNVLTDVDGLSPLLHLEVLVVSHNQITTLEDLPAAVRIVDASSNRLASLTGLEKCRALEELQVRQNMIQNVEELAPIQRIPSLKALTLAENPVTNSKRRLAAVHAMLPLTLEVVDLPPLPWTKPASAVSSSSPAVSLNTTTVRDTINLSCFSAASTARVSRNDSTHGSPSRSQASCPHMPVRTTPQQEKQQQSRSGSGTTCWITGNGAMPLPPAAVLHGDVPPLSDTAQGGRLGHDACGISAMQAPRREVYTEVDASLPSIRAQRPSQSTLEHLQSELDECRRSCFFYREENAGLRLRIQQLQSTNEDQARMNAILVEENERLERICGGSLPLKQAQSIAASTDVKVHVMADGAAHVSPSSRGQLLRLPSGSRNNVGEEAIVAASQHPYVEESLEEATSAEAKTELRRGARSLAALFMSLVPKPAMDRPQSGSAFAADASNHNDSRHHRTAPQSAEDTSSFNTNAADNGLRNPNVSDKGGRRRTVSFGGFAYCSPPSW</sequence>
<keyword evidence="1" id="KW-0433">Leucine-rich repeat</keyword>
<feature type="region of interest" description="Disordered" evidence="3">
    <location>
        <begin position="505"/>
        <end position="559"/>
    </location>
</feature>
<dbReference type="InterPro" id="IPR032675">
    <property type="entry name" value="LRR_dom_sf"/>
</dbReference>
<evidence type="ECO:0000256" key="1">
    <source>
        <dbReference type="ARBA" id="ARBA00022614"/>
    </source>
</evidence>
<evidence type="ECO:0000313" key="4">
    <source>
        <dbReference type="EMBL" id="RNF24276.1"/>
    </source>
</evidence>
<dbReference type="AlphaFoldDB" id="A0A422Q2S7"/>
<dbReference type="SUPFAM" id="SSF52058">
    <property type="entry name" value="L domain-like"/>
    <property type="match status" value="1"/>
</dbReference>
<dbReference type="RefSeq" id="XP_029230388.1">
    <property type="nucleotide sequence ID" value="XM_029369560.1"/>
</dbReference>
<dbReference type="InterPro" id="IPR001611">
    <property type="entry name" value="Leu-rich_rpt"/>
</dbReference>
<keyword evidence="2" id="KW-0677">Repeat</keyword>
<organism evidence="4 5">
    <name type="scientific">Trypanosoma conorhini</name>
    <dbReference type="NCBI Taxonomy" id="83891"/>
    <lineage>
        <taxon>Eukaryota</taxon>
        <taxon>Discoba</taxon>
        <taxon>Euglenozoa</taxon>
        <taxon>Kinetoplastea</taxon>
        <taxon>Metakinetoplastina</taxon>
        <taxon>Trypanosomatida</taxon>
        <taxon>Trypanosomatidae</taxon>
        <taxon>Trypanosoma</taxon>
    </lineage>
</organism>
<dbReference type="PROSITE" id="PS51450">
    <property type="entry name" value="LRR"/>
    <property type="match status" value="2"/>
</dbReference>
<evidence type="ECO:0000256" key="2">
    <source>
        <dbReference type="ARBA" id="ARBA00022737"/>
    </source>
</evidence>
<dbReference type="EMBL" id="MKKU01000104">
    <property type="protein sequence ID" value="RNF24276.1"/>
    <property type="molecule type" value="Genomic_DNA"/>
</dbReference>
<proteinExistence type="predicted"/>